<evidence type="ECO:0000313" key="1">
    <source>
        <dbReference type="EMBL" id="GIP52197.1"/>
    </source>
</evidence>
<evidence type="ECO:0000313" key="2">
    <source>
        <dbReference type="Proteomes" id="UP000679992"/>
    </source>
</evidence>
<gene>
    <name evidence="1" type="ORF">J42TS3_12320</name>
</gene>
<comment type="caution">
    <text evidence="1">The sequence shown here is derived from an EMBL/GenBank/DDBJ whole genome shotgun (WGS) entry which is preliminary data.</text>
</comment>
<sequence>MTKLINKIVEWCEISPKAIVIIEQLNHFIKTEEDCIKFIHEFEARQLWKDPKKPFKMLHLAEEIGAYHYPSKSLDELLAMDTRAALEHLFMEPINWGKLQRFNKSKLNFVDIFTMKQQQPKMRYMEVFIYA</sequence>
<organism evidence="1 2">
    <name type="scientific">Paenibacillus vini</name>
    <dbReference type="NCBI Taxonomy" id="1476024"/>
    <lineage>
        <taxon>Bacteria</taxon>
        <taxon>Bacillati</taxon>
        <taxon>Bacillota</taxon>
        <taxon>Bacilli</taxon>
        <taxon>Bacillales</taxon>
        <taxon>Paenibacillaceae</taxon>
        <taxon>Paenibacillus</taxon>
    </lineage>
</organism>
<dbReference type="RefSeq" id="WP_213654105.1">
    <property type="nucleotide sequence ID" value="NZ_BOSL01000003.1"/>
</dbReference>
<dbReference type="Proteomes" id="UP000679992">
    <property type="component" value="Unassembled WGS sequence"/>
</dbReference>
<name>A0ABQ4M996_9BACL</name>
<proteinExistence type="predicted"/>
<accession>A0ABQ4M996</accession>
<keyword evidence="2" id="KW-1185">Reference proteome</keyword>
<dbReference type="EMBL" id="BOSL01000003">
    <property type="protein sequence ID" value="GIP52197.1"/>
    <property type="molecule type" value="Genomic_DNA"/>
</dbReference>
<reference evidence="1 2" key="1">
    <citation type="submission" date="2021-03" db="EMBL/GenBank/DDBJ databases">
        <title>Antimicrobial resistance genes in bacteria isolated from Japanese honey, and their potential for conferring macrolide and lincosamide resistance in the American foulbrood pathogen Paenibacillus larvae.</title>
        <authorList>
            <person name="Okamoto M."/>
            <person name="Kumagai M."/>
            <person name="Kanamori H."/>
            <person name="Takamatsu D."/>
        </authorList>
    </citation>
    <scope>NUCLEOTIDE SEQUENCE [LARGE SCALE GENOMIC DNA]</scope>
    <source>
        <strain evidence="1 2">J42TS3</strain>
    </source>
</reference>
<protein>
    <submittedName>
        <fullName evidence="1">Uncharacterized protein</fullName>
    </submittedName>
</protein>